<dbReference type="RefSeq" id="WP_379233158.1">
    <property type="nucleotide sequence ID" value="NZ_JBHSTE010000002.1"/>
</dbReference>
<sequence length="403" mass="45632">MSMALQNDLPYHDLEQLADEIGIMLQCPITIEDLEHRLLGYSSHVTSVDPVRIATIVGRRVPEHVTEKLKNNGVIEALNHTGEATYIEVEHGGTITSRIAIAVKHGARPLGYIWALVDNKESMSEAWYDQLELATALVAKELLRLESAKRNLKSASEQFFLRLIQGEFSSNAVIQSEASKLQVQLPGNGAVVVIQLEEVIGEGVLRKEVKRWLELHDRKKSMYSIVNGMIVLLLDQIDDKHLQAFQQSFEGQLHTLGYHAAILVGAAKIIQYDQTSVAFQRANDTIIIKKSYPNASTNIYYYENLGYIHFLSEVTRFVRKGNYVHSGIESLRSYDAEHASELLKTLKALLDYDCQTKEVIKKLHIHPNTLSYRVQRIQEISGIDLKSMSDKVTCYLYLKCEHK</sequence>
<dbReference type="PANTHER" id="PTHR33744">
    <property type="entry name" value="CARBOHYDRATE DIACID REGULATOR"/>
    <property type="match status" value="1"/>
</dbReference>
<reference evidence="5" key="1">
    <citation type="journal article" date="2019" name="Int. J. Syst. Evol. Microbiol.">
        <title>The Global Catalogue of Microorganisms (GCM) 10K type strain sequencing project: providing services to taxonomists for standard genome sequencing and annotation.</title>
        <authorList>
            <consortium name="The Broad Institute Genomics Platform"/>
            <consortium name="The Broad Institute Genome Sequencing Center for Infectious Disease"/>
            <person name="Wu L."/>
            <person name="Ma J."/>
        </authorList>
    </citation>
    <scope>NUCLEOTIDE SEQUENCE [LARGE SCALE GENOMIC DNA]</scope>
    <source>
        <strain evidence="5">PCU 280</strain>
    </source>
</reference>
<protein>
    <submittedName>
        <fullName evidence="4">PucR family transcriptional regulator</fullName>
    </submittedName>
</protein>
<dbReference type="Proteomes" id="UP001596233">
    <property type="component" value="Unassembled WGS sequence"/>
</dbReference>
<dbReference type="InterPro" id="IPR051448">
    <property type="entry name" value="CdaR-like_regulators"/>
</dbReference>
<evidence type="ECO:0000313" key="5">
    <source>
        <dbReference type="Proteomes" id="UP001596233"/>
    </source>
</evidence>
<comment type="similarity">
    <text evidence="1">Belongs to the CdaR family.</text>
</comment>
<dbReference type="InterPro" id="IPR025736">
    <property type="entry name" value="PucR_C-HTH_dom"/>
</dbReference>
<dbReference type="InterPro" id="IPR042070">
    <property type="entry name" value="PucR_C-HTH_sf"/>
</dbReference>
<dbReference type="InterPro" id="IPR041522">
    <property type="entry name" value="CdaR_GGDEF"/>
</dbReference>
<feature type="domain" description="CdaR GGDEF-like" evidence="3">
    <location>
        <begin position="170"/>
        <end position="266"/>
    </location>
</feature>
<dbReference type="Pfam" id="PF17853">
    <property type="entry name" value="GGDEF_2"/>
    <property type="match status" value="1"/>
</dbReference>
<dbReference type="Gene3D" id="1.10.10.2840">
    <property type="entry name" value="PucR C-terminal helix-turn-helix domain"/>
    <property type="match status" value="1"/>
</dbReference>
<keyword evidence="5" id="KW-1185">Reference proteome</keyword>
<evidence type="ECO:0000259" key="3">
    <source>
        <dbReference type="Pfam" id="PF17853"/>
    </source>
</evidence>
<organism evidence="4 5">
    <name type="scientific">Paenibacillus septentrionalis</name>
    <dbReference type="NCBI Taxonomy" id="429342"/>
    <lineage>
        <taxon>Bacteria</taxon>
        <taxon>Bacillati</taxon>
        <taxon>Bacillota</taxon>
        <taxon>Bacilli</taxon>
        <taxon>Bacillales</taxon>
        <taxon>Paenibacillaceae</taxon>
        <taxon>Paenibacillus</taxon>
    </lineage>
</organism>
<gene>
    <name evidence="4" type="ORF">ACFP56_08245</name>
</gene>
<proteinExistence type="inferred from homology"/>
<name>A0ABW1V2C0_9BACL</name>
<comment type="caution">
    <text evidence="4">The sequence shown here is derived from an EMBL/GenBank/DDBJ whole genome shotgun (WGS) entry which is preliminary data.</text>
</comment>
<dbReference type="PANTHER" id="PTHR33744:SF1">
    <property type="entry name" value="DNA-BINDING TRANSCRIPTIONAL ACTIVATOR ADER"/>
    <property type="match status" value="1"/>
</dbReference>
<accession>A0ABW1V2C0</accession>
<evidence type="ECO:0000256" key="1">
    <source>
        <dbReference type="ARBA" id="ARBA00006754"/>
    </source>
</evidence>
<evidence type="ECO:0000259" key="2">
    <source>
        <dbReference type="Pfam" id="PF13556"/>
    </source>
</evidence>
<feature type="domain" description="PucR C-terminal helix-turn-helix" evidence="2">
    <location>
        <begin position="342"/>
        <end position="399"/>
    </location>
</feature>
<dbReference type="Pfam" id="PF13556">
    <property type="entry name" value="HTH_30"/>
    <property type="match status" value="1"/>
</dbReference>
<dbReference type="EMBL" id="JBHSTE010000002">
    <property type="protein sequence ID" value="MFC6332614.1"/>
    <property type="molecule type" value="Genomic_DNA"/>
</dbReference>
<evidence type="ECO:0000313" key="4">
    <source>
        <dbReference type="EMBL" id="MFC6332614.1"/>
    </source>
</evidence>